<dbReference type="InterPro" id="IPR000597">
    <property type="entry name" value="Ribosomal_uL3"/>
</dbReference>
<comment type="caution">
    <text evidence="11">The sequence shown here is derived from an EMBL/GenBank/DDBJ whole genome shotgun (WGS) entry which is preliminary data.</text>
</comment>
<dbReference type="GO" id="GO:0019843">
    <property type="term" value="F:rRNA binding"/>
    <property type="evidence" value="ECO:0007669"/>
    <property type="project" value="UniProtKB-UniRule"/>
</dbReference>
<gene>
    <name evidence="7" type="primary">rplC</name>
    <name evidence="11" type="ORF">AUJ35_02115</name>
</gene>
<dbReference type="InterPro" id="IPR019927">
    <property type="entry name" value="Ribosomal_uL3_bac/org-type"/>
</dbReference>
<dbReference type="Gene3D" id="2.40.30.10">
    <property type="entry name" value="Translation factors"/>
    <property type="match status" value="1"/>
</dbReference>
<reference evidence="11 12" key="1">
    <citation type="journal article" date="2016" name="Environ. Microbiol.">
        <title>Genomic resolution of a cold subsurface aquifer community provides metabolic insights for novel microbes adapted to high CO concentrations.</title>
        <authorList>
            <person name="Probst A.J."/>
            <person name="Castelle C.J."/>
            <person name="Singh A."/>
            <person name="Brown C.T."/>
            <person name="Anantharaman K."/>
            <person name="Sharon I."/>
            <person name="Hug L.A."/>
            <person name="Burstein D."/>
            <person name="Emerson J.B."/>
            <person name="Thomas B.C."/>
            <person name="Banfield J.F."/>
        </authorList>
    </citation>
    <scope>NUCLEOTIDE SEQUENCE [LARGE SCALE GENOMIC DNA]</scope>
    <source>
        <strain evidence="11">CG1_02_41_21</strain>
    </source>
</reference>
<dbReference type="PROSITE" id="PS00474">
    <property type="entry name" value="RIBOSOMAL_L3"/>
    <property type="match status" value="1"/>
</dbReference>
<feature type="region of interest" description="Disordered" evidence="10">
    <location>
        <begin position="125"/>
        <end position="147"/>
    </location>
</feature>
<protein>
    <recommendedName>
        <fullName evidence="6 7">Large ribosomal subunit protein uL3</fullName>
    </recommendedName>
</protein>
<keyword evidence="3 7" id="KW-0694">RNA-binding</keyword>
<evidence type="ECO:0000313" key="12">
    <source>
        <dbReference type="Proteomes" id="UP000182860"/>
    </source>
</evidence>
<dbReference type="Gene3D" id="3.30.160.810">
    <property type="match status" value="1"/>
</dbReference>
<proteinExistence type="inferred from homology"/>
<dbReference type="Proteomes" id="UP000182860">
    <property type="component" value="Unassembled WGS sequence"/>
</dbReference>
<evidence type="ECO:0000256" key="3">
    <source>
        <dbReference type="ARBA" id="ARBA00022884"/>
    </source>
</evidence>
<evidence type="ECO:0000256" key="7">
    <source>
        <dbReference type="HAMAP-Rule" id="MF_01325"/>
    </source>
</evidence>
<dbReference type="GO" id="GO:0006412">
    <property type="term" value="P:translation"/>
    <property type="evidence" value="ECO:0007669"/>
    <property type="project" value="UniProtKB-UniRule"/>
</dbReference>
<evidence type="ECO:0000313" key="11">
    <source>
        <dbReference type="EMBL" id="OIO07409.1"/>
    </source>
</evidence>
<organism evidence="11 12">
    <name type="scientific">Candidatus Falkowbacteria bacterium CG1_02_41_21</name>
    <dbReference type="NCBI Taxonomy" id="1805147"/>
    <lineage>
        <taxon>Bacteria</taxon>
        <taxon>Candidatus Falkowiibacteriota</taxon>
    </lineage>
</organism>
<evidence type="ECO:0000256" key="2">
    <source>
        <dbReference type="ARBA" id="ARBA00022730"/>
    </source>
</evidence>
<evidence type="ECO:0000256" key="6">
    <source>
        <dbReference type="ARBA" id="ARBA00035243"/>
    </source>
</evidence>
<evidence type="ECO:0000256" key="9">
    <source>
        <dbReference type="RuleBase" id="RU003906"/>
    </source>
</evidence>
<dbReference type="SUPFAM" id="SSF50447">
    <property type="entry name" value="Translation proteins"/>
    <property type="match status" value="1"/>
</dbReference>
<dbReference type="HAMAP" id="MF_01325_B">
    <property type="entry name" value="Ribosomal_uL3_B"/>
    <property type="match status" value="1"/>
</dbReference>
<dbReference type="FunFam" id="3.30.160.810:FF:000001">
    <property type="entry name" value="50S ribosomal protein L3"/>
    <property type="match status" value="1"/>
</dbReference>
<dbReference type="GO" id="GO:0003735">
    <property type="term" value="F:structural constituent of ribosome"/>
    <property type="evidence" value="ECO:0007669"/>
    <property type="project" value="UniProtKB-UniRule"/>
</dbReference>
<keyword evidence="5 7" id="KW-0687">Ribonucleoprotein</keyword>
<keyword evidence="4 7" id="KW-0689">Ribosomal protein</keyword>
<dbReference type="FunFam" id="2.40.30.10:FF:000004">
    <property type="entry name" value="50S ribosomal protein L3"/>
    <property type="match status" value="1"/>
</dbReference>
<comment type="function">
    <text evidence="7 9">One of the primary rRNA binding proteins, it binds directly near the 3'-end of the 23S rRNA, where it nucleates assembly of the 50S subunit.</text>
</comment>
<dbReference type="AlphaFoldDB" id="A0A1J4T7S3"/>
<evidence type="ECO:0000256" key="8">
    <source>
        <dbReference type="RuleBase" id="RU003905"/>
    </source>
</evidence>
<accession>A0A1J4T7S3</accession>
<dbReference type="GO" id="GO:0022625">
    <property type="term" value="C:cytosolic large ribosomal subunit"/>
    <property type="evidence" value="ECO:0007669"/>
    <property type="project" value="TreeGrafter"/>
</dbReference>
<keyword evidence="2 7" id="KW-0699">rRNA-binding</keyword>
<dbReference type="NCBIfam" id="TIGR03625">
    <property type="entry name" value="L3_bact"/>
    <property type="match status" value="1"/>
</dbReference>
<dbReference type="InterPro" id="IPR009000">
    <property type="entry name" value="Transl_B-barrel_sf"/>
</dbReference>
<evidence type="ECO:0000256" key="5">
    <source>
        <dbReference type="ARBA" id="ARBA00023274"/>
    </source>
</evidence>
<dbReference type="InterPro" id="IPR019926">
    <property type="entry name" value="Ribosomal_uL3_CS"/>
</dbReference>
<evidence type="ECO:0000256" key="4">
    <source>
        <dbReference type="ARBA" id="ARBA00022980"/>
    </source>
</evidence>
<sequence>MKFILGKKLNMTQIWEGDKVVPVTPVAAGPCFVTQVKDEKTDGYFALQVGFDTKKEKNVKKPQRNHLAKSGHNNLKYVKELRLTAPIEAKIGDIITTETFAKGDIIDVIGVSKGKGFQGVVKRHGFSGHKHTHGNKDQERHSGSVGPKGPAHVFKGTRMGGQTGNEQVTAANLEIIEIDTPNNIIYVKGSVPGAVNSLIIIKGQGDLKFSTAVVPVIEVEVKTEEVVEAPVGEEATPEVKTEEVAPVVEKVKAEEVAPTEEKPEEVKE</sequence>
<comment type="similarity">
    <text evidence="1 7 8">Belongs to the universal ribosomal protein uL3 family.</text>
</comment>
<comment type="subunit">
    <text evidence="7 9">Part of the 50S ribosomal subunit. Forms a cluster with proteins L14 and L19.</text>
</comment>
<dbReference type="Pfam" id="PF00297">
    <property type="entry name" value="Ribosomal_L3"/>
    <property type="match status" value="1"/>
</dbReference>
<dbReference type="PANTHER" id="PTHR11229:SF16">
    <property type="entry name" value="LARGE RIBOSOMAL SUBUNIT PROTEIN UL3C"/>
    <property type="match status" value="1"/>
</dbReference>
<name>A0A1J4T7S3_9BACT</name>
<dbReference type="EMBL" id="MNUV01000040">
    <property type="protein sequence ID" value="OIO07409.1"/>
    <property type="molecule type" value="Genomic_DNA"/>
</dbReference>
<dbReference type="PANTHER" id="PTHR11229">
    <property type="entry name" value="50S RIBOSOMAL PROTEIN L3"/>
    <property type="match status" value="1"/>
</dbReference>
<evidence type="ECO:0000256" key="10">
    <source>
        <dbReference type="SAM" id="MobiDB-lite"/>
    </source>
</evidence>
<evidence type="ECO:0000256" key="1">
    <source>
        <dbReference type="ARBA" id="ARBA00006540"/>
    </source>
</evidence>